<evidence type="ECO:0000256" key="2">
    <source>
        <dbReference type="SAM" id="Phobius"/>
    </source>
</evidence>
<feature type="compositionally biased region" description="Low complexity" evidence="1">
    <location>
        <begin position="72"/>
        <end position="85"/>
    </location>
</feature>
<protein>
    <submittedName>
        <fullName evidence="3">Uncharacterized protein</fullName>
    </submittedName>
</protein>
<dbReference type="AlphaFoldDB" id="A0A1F4VJ42"/>
<accession>A0A1F4VJ42</accession>
<keyword evidence="2" id="KW-1133">Transmembrane helix</keyword>
<evidence type="ECO:0000313" key="3">
    <source>
        <dbReference type="EMBL" id="OGC57252.1"/>
    </source>
</evidence>
<gene>
    <name evidence="3" type="ORF">A3H26_03010</name>
</gene>
<evidence type="ECO:0000313" key="4">
    <source>
        <dbReference type="Proteomes" id="UP000177763"/>
    </source>
</evidence>
<organism evidence="3 4">
    <name type="scientific">candidate division WWE3 bacterium RIFCSPLOWO2_12_FULL_36_10</name>
    <dbReference type="NCBI Taxonomy" id="1802630"/>
    <lineage>
        <taxon>Bacteria</taxon>
        <taxon>Katanobacteria</taxon>
    </lineage>
</organism>
<dbReference type="STRING" id="1802630.A3H26_03010"/>
<feature type="region of interest" description="Disordered" evidence="1">
    <location>
        <begin position="68"/>
        <end position="87"/>
    </location>
</feature>
<dbReference type="EMBL" id="MEVN01000018">
    <property type="protein sequence ID" value="OGC57252.1"/>
    <property type="molecule type" value="Genomic_DNA"/>
</dbReference>
<evidence type="ECO:0000256" key="1">
    <source>
        <dbReference type="SAM" id="MobiDB-lite"/>
    </source>
</evidence>
<feature type="transmembrane region" description="Helical" evidence="2">
    <location>
        <begin position="7"/>
        <end position="28"/>
    </location>
</feature>
<dbReference type="Proteomes" id="UP000177763">
    <property type="component" value="Unassembled WGS sequence"/>
</dbReference>
<feature type="transmembrane region" description="Helical" evidence="2">
    <location>
        <begin position="96"/>
        <end position="114"/>
    </location>
</feature>
<comment type="caution">
    <text evidence="3">The sequence shown here is derived from an EMBL/GenBank/DDBJ whole genome shotgun (WGS) entry which is preliminary data.</text>
</comment>
<keyword evidence="2" id="KW-0812">Transmembrane</keyword>
<name>A0A1F4VJ42_UNCKA</name>
<reference evidence="3 4" key="1">
    <citation type="journal article" date="2016" name="Nat. Commun.">
        <title>Thousands of microbial genomes shed light on interconnected biogeochemical processes in an aquifer system.</title>
        <authorList>
            <person name="Anantharaman K."/>
            <person name="Brown C.T."/>
            <person name="Hug L.A."/>
            <person name="Sharon I."/>
            <person name="Castelle C.J."/>
            <person name="Probst A.J."/>
            <person name="Thomas B.C."/>
            <person name="Singh A."/>
            <person name="Wilkins M.J."/>
            <person name="Karaoz U."/>
            <person name="Brodie E.L."/>
            <person name="Williams K.H."/>
            <person name="Hubbard S.S."/>
            <person name="Banfield J.F."/>
        </authorList>
    </citation>
    <scope>NUCLEOTIDE SEQUENCE [LARGE SCALE GENOMIC DNA]</scope>
</reference>
<proteinExistence type="predicted"/>
<sequence length="132" mass="14151">MEEKNGVKTFVVTLAISMVVFGALYYLISDFSKEVNIESSSISANVKNEKKDSPFESLTAQKFDDNAPAVLGTTTDTTTETTEGTSSVPVTGSNDIIVFALSTLAILCATYLALMGPKKLVLPNFEKNATKN</sequence>
<keyword evidence="2" id="KW-0472">Membrane</keyword>